<dbReference type="Pfam" id="PF00490">
    <property type="entry name" value="ALAD"/>
    <property type="match status" value="2"/>
</dbReference>
<comment type="similarity">
    <text evidence="2 11">Belongs to the ALAD family.</text>
</comment>
<keyword evidence="6" id="KW-0627">Porphyrin biosynthesis</keyword>
<keyword evidence="5" id="KW-0456">Lyase</keyword>
<dbReference type="PANTHER" id="PTHR11458:SF0">
    <property type="entry name" value="DELTA-AMINOLEVULINIC ACID DEHYDRATASE"/>
    <property type="match status" value="1"/>
</dbReference>
<dbReference type="GO" id="GO:0005829">
    <property type="term" value="C:cytosol"/>
    <property type="evidence" value="ECO:0007669"/>
    <property type="project" value="TreeGrafter"/>
</dbReference>
<dbReference type="OrthoDB" id="1530at2759"/>
<keyword evidence="13" id="KW-1185">Reference proteome</keyword>
<dbReference type="EC" id="4.2.1.24" evidence="3"/>
<dbReference type="Proteomes" id="UP000274429">
    <property type="component" value="Unassembled WGS sequence"/>
</dbReference>
<organism evidence="14">
    <name type="scientific">Hydatigena taeniaeformis</name>
    <name type="common">Feline tapeworm</name>
    <name type="synonym">Taenia taeniaeformis</name>
    <dbReference type="NCBI Taxonomy" id="6205"/>
    <lineage>
        <taxon>Eukaryota</taxon>
        <taxon>Metazoa</taxon>
        <taxon>Spiralia</taxon>
        <taxon>Lophotrochozoa</taxon>
        <taxon>Platyhelminthes</taxon>
        <taxon>Cestoda</taxon>
        <taxon>Eucestoda</taxon>
        <taxon>Cyclophyllidea</taxon>
        <taxon>Taeniidae</taxon>
        <taxon>Hydatigera</taxon>
    </lineage>
</organism>
<dbReference type="PRINTS" id="PR00144">
    <property type="entry name" value="DALDHYDRTASE"/>
</dbReference>
<reference evidence="14" key="1">
    <citation type="submission" date="2017-02" db="UniProtKB">
        <authorList>
            <consortium name="WormBaseParasite"/>
        </authorList>
    </citation>
    <scope>IDENTIFICATION</scope>
</reference>
<dbReference type="WBParaSite" id="TTAC_0001002901-mRNA-1">
    <property type="protein sequence ID" value="TTAC_0001002901-mRNA-1"/>
    <property type="gene ID" value="TTAC_0001002901"/>
</dbReference>
<dbReference type="STRING" id="6205.A0A0R3X904"/>
<dbReference type="AlphaFoldDB" id="A0A0R3X904"/>
<keyword evidence="4" id="KW-0350">Heme biosynthesis</keyword>
<evidence type="ECO:0000256" key="7">
    <source>
        <dbReference type="ARBA" id="ARBA00025628"/>
    </source>
</evidence>
<dbReference type="Gene3D" id="3.20.20.70">
    <property type="entry name" value="Aldolase class I"/>
    <property type="match status" value="2"/>
</dbReference>
<dbReference type="InterPro" id="IPR001731">
    <property type="entry name" value="ALAD"/>
</dbReference>
<evidence type="ECO:0000256" key="9">
    <source>
        <dbReference type="ARBA" id="ARBA00032837"/>
    </source>
</evidence>
<reference evidence="12 13" key="2">
    <citation type="submission" date="2018-11" db="EMBL/GenBank/DDBJ databases">
        <authorList>
            <consortium name="Pathogen Informatics"/>
        </authorList>
    </citation>
    <scope>NUCLEOTIDE SEQUENCE [LARGE SCALE GENOMIC DNA]</scope>
</reference>
<evidence type="ECO:0000256" key="5">
    <source>
        <dbReference type="ARBA" id="ARBA00023239"/>
    </source>
</evidence>
<sequence length="176" mass="19332">MNNYSLHSGYNTPLLRYWQSASCTLTGDNLIYPIFISSNDDSKDDIPGLPNQVLLGLNNLVEHLRPLVEKQLKCVLIFGVVDDSVKDDRGSAADYGKSPVIGALKLLRAQLPSLILACDVVDVFVFLGAHIIAPSDMSEGRILAIKQLLHKNGFSRQVSVMSYAAKFASSFYGPFR</sequence>
<comment type="subunit">
    <text evidence="8">Homooctamer; active form. Homohexamer; low activity form.</text>
</comment>
<evidence type="ECO:0000313" key="14">
    <source>
        <dbReference type="WBParaSite" id="TTAC_0001002901-mRNA-1"/>
    </source>
</evidence>
<dbReference type="InterPro" id="IPR013785">
    <property type="entry name" value="Aldolase_TIM"/>
</dbReference>
<protein>
    <recommendedName>
        <fullName evidence="3">porphobilinogen synthase</fullName>
        <ecNumber evidence="3">4.2.1.24</ecNumber>
    </recommendedName>
    <alternativeName>
        <fullName evidence="9">Porphobilinogen synthase</fullName>
    </alternativeName>
</protein>
<evidence type="ECO:0000256" key="3">
    <source>
        <dbReference type="ARBA" id="ARBA00012053"/>
    </source>
</evidence>
<name>A0A0R3X904_HYDTA</name>
<evidence type="ECO:0000256" key="8">
    <source>
        <dbReference type="ARBA" id="ARBA00025861"/>
    </source>
</evidence>
<comment type="catalytic activity">
    <reaction evidence="10">
        <text>2 5-aminolevulinate = porphobilinogen + 2 H2O + H(+)</text>
        <dbReference type="Rhea" id="RHEA:24064"/>
        <dbReference type="ChEBI" id="CHEBI:15377"/>
        <dbReference type="ChEBI" id="CHEBI:15378"/>
        <dbReference type="ChEBI" id="CHEBI:58126"/>
        <dbReference type="ChEBI" id="CHEBI:356416"/>
        <dbReference type="EC" id="4.2.1.24"/>
    </reaction>
</comment>
<dbReference type="SUPFAM" id="SSF51569">
    <property type="entry name" value="Aldolase"/>
    <property type="match status" value="1"/>
</dbReference>
<evidence type="ECO:0000256" key="1">
    <source>
        <dbReference type="ARBA" id="ARBA00004694"/>
    </source>
</evidence>
<dbReference type="SMART" id="SM01004">
    <property type="entry name" value="ALAD"/>
    <property type="match status" value="1"/>
</dbReference>
<dbReference type="EMBL" id="UYWX01021240">
    <property type="protein sequence ID" value="VDM34994.1"/>
    <property type="molecule type" value="Genomic_DNA"/>
</dbReference>
<evidence type="ECO:0000256" key="6">
    <source>
        <dbReference type="ARBA" id="ARBA00023244"/>
    </source>
</evidence>
<evidence type="ECO:0000256" key="11">
    <source>
        <dbReference type="RuleBase" id="RU004161"/>
    </source>
</evidence>
<evidence type="ECO:0000313" key="13">
    <source>
        <dbReference type="Proteomes" id="UP000274429"/>
    </source>
</evidence>
<dbReference type="GO" id="GO:0006782">
    <property type="term" value="P:protoporphyrinogen IX biosynthetic process"/>
    <property type="evidence" value="ECO:0007669"/>
    <property type="project" value="UniProtKB-UniPathway"/>
</dbReference>
<gene>
    <name evidence="12" type="ORF">TTAC_LOCUS10014</name>
</gene>
<evidence type="ECO:0000256" key="4">
    <source>
        <dbReference type="ARBA" id="ARBA00023133"/>
    </source>
</evidence>
<dbReference type="GO" id="GO:0004655">
    <property type="term" value="F:porphobilinogen synthase activity"/>
    <property type="evidence" value="ECO:0007669"/>
    <property type="project" value="UniProtKB-EC"/>
</dbReference>
<dbReference type="PANTHER" id="PTHR11458">
    <property type="entry name" value="DELTA-AMINOLEVULINIC ACID DEHYDRATASE"/>
    <property type="match status" value="1"/>
</dbReference>
<dbReference type="UniPathway" id="UPA00251">
    <property type="reaction ID" value="UER00318"/>
</dbReference>
<evidence type="ECO:0000313" key="12">
    <source>
        <dbReference type="EMBL" id="VDM34994.1"/>
    </source>
</evidence>
<comment type="function">
    <text evidence="7">Catalyzes an early step in the biosynthesis of tetrapyrroles. Binds two molecules of 5-aminolevulinate per subunit, each at a distinct site, and catalyzes their condensation to form porphobilinogen.</text>
</comment>
<evidence type="ECO:0000256" key="2">
    <source>
        <dbReference type="ARBA" id="ARBA00008055"/>
    </source>
</evidence>
<accession>A0A0R3X904</accession>
<dbReference type="GO" id="GO:0008270">
    <property type="term" value="F:zinc ion binding"/>
    <property type="evidence" value="ECO:0007669"/>
    <property type="project" value="TreeGrafter"/>
</dbReference>
<proteinExistence type="inferred from homology"/>
<evidence type="ECO:0000256" key="10">
    <source>
        <dbReference type="ARBA" id="ARBA00047651"/>
    </source>
</evidence>
<comment type="pathway">
    <text evidence="1">Porphyrin-containing compound metabolism; protoporphyrin-IX biosynthesis; coproporphyrinogen-III from 5-aminolevulinate: step 1/4.</text>
</comment>